<evidence type="ECO:0000313" key="1">
    <source>
        <dbReference type="EMBL" id="MCQ4923216.1"/>
    </source>
</evidence>
<dbReference type="Gene3D" id="1.25.40.10">
    <property type="entry name" value="Tetratricopeptide repeat domain"/>
    <property type="match status" value="1"/>
</dbReference>
<dbReference type="Gene3D" id="3.40.50.2000">
    <property type="entry name" value="Glycogen Phosphorylase B"/>
    <property type="match status" value="1"/>
</dbReference>
<sequence>MNDSDVFKRAKERTKELIEMGELELAKGLIDQYKDMLKDDVEVYSIRSVIAMMEGDMDKAEEILLEGLIIQPYNEDLNFNMHYLINMIKDREKVFEVFCKLKLFNSSSVLKLNDIDLEHMELDRANLRVAHGSIEIANQMNMITKGLKNMGINAKSINYYPNYLQYESDYVLDINSFKYINEANMRTKELAAKIIINNDIFHFHFGTSLTLDYSDLPLLRELGKKVIMQYWGSDVRMYSKAIKLNPYVKVKDMNEDSIKRKLEFISKYVPDCLVDYELSEYVKDYHQNIHYTRVAMDLGKYKYIEETNNEKLLIVHAPTAPEFKGTKYILEAIEDLNSKYDFDFKLIQGMKHHEAMKIYEKADIIIDQILTGGYGVFAVEAMAMGKTVICWISDFMKEKYPNELPIISANPDTIKIKLEYIIKNKDMLMSIGANARKYVERYHDKNIITKNIYSIYKSL</sequence>
<protein>
    <submittedName>
        <fullName evidence="1">Glycosyltransferase</fullName>
    </submittedName>
</protein>
<dbReference type="Proteomes" id="UP001524478">
    <property type="component" value="Unassembled WGS sequence"/>
</dbReference>
<reference evidence="1 2" key="1">
    <citation type="submission" date="2022-06" db="EMBL/GenBank/DDBJ databases">
        <title>Isolation of gut microbiota from human fecal samples.</title>
        <authorList>
            <person name="Pamer E.G."/>
            <person name="Barat B."/>
            <person name="Waligurski E."/>
            <person name="Medina S."/>
            <person name="Paddock L."/>
            <person name="Mostad J."/>
        </authorList>
    </citation>
    <scope>NUCLEOTIDE SEQUENCE [LARGE SCALE GENOMIC DNA]</scope>
    <source>
        <strain evidence="1 2">DFI.7.95</strain>
    </source>
</reference>
<name>A0ABT1S9R9_9FIRM</name>
<accession>A0ABT1S9R9</accession>
<evidence type="ECO:0000313" key="2">
    <source>
        <dbReference type="Proteomes" id="UP001524478"/>
    </source>
</evidence>
<dbReference type="RefSeq" id="WP_256311247.1">
    <property type="nucleotide sequence ID" value="NZ_JANGAC010000005.1"/>
</dbReference>
<comment type="caution">
    <text evidence="1">The sequence shown here is derived from an EMBL/GenBank/DDBJ whole genome shotgun (WGS) entry which is preliminary data.</text>
</comment>
<dbReference type="EMBL" id="JANGAC010000005">
    <property type="protein sequence ID" value="MCQ4923216.1"/>
    <property type="molecule type" value="Genomic_DNA"/>
</dbReference>
<proteinExistence type="predicted"/>
<dbReference type="SUPFAM" id="SSF53756">
    <property type="entry name" value="UDP-Glycosyltransferase/glycogen phosphorylase"/>
    <property type="match status" value="1"/>
</dbReference>
<dbReference type="InterPro" id="IPR011990">
    <property type="entry name" value="TPR-like_helical_dom_sf"/>
</dbReference>
<gene>
    <name evidence="1" type="ORF">NE686_08985</name>
</gene>
<organism evidence="1 2">
    <name type="scientific">Tissierella carlieri</name>
    <dbReference type="NCBI Taxonomy" id="689904"/>
    <lineage>
        <taxon>Bacteria</taxon>
        <taxon>Bacillati</taxon>
        <taxon>Bacillota</taxon>
        <taxon>Tissierellia</taxon>
        <taxon>Tissierellales</taxon>
        <taxon>Tissierellaceae</taxon>
        <taxon>Tissierella</taxon>
    </lineage>
</organism>
<keyword evidence="2" id="KW-1185">Reference proteome</keyword>
<dbReference type="SUPFAM" id="SSF48452">
    <property type="entry name" value="TPR-like"/>
    <property type="match status" value="1"/>
</dbReference>